<dbReference type="EC" id="3.1.2.4" evidence="2"/>
<comment type="caution">
    <text evidence="5">The sequence shown here is derived from an EMBL/GenBank/DDBJ whole genome shotgun (WGS) entry which is preliminary data.</text>
</comment>
<feature type="domain" description="Enoyl-CoA hydratase/isomerase" evidence="4">
    <location>
        <begin position="2"/>
        <end position="323"/>
    </location>
</feature>
<dbReference type="Gene3D" id="3.90.226.10">
    <property type="entry name" value="2-enoyl-CoA Hydratase, Chain A, domain 1"/>
    <property type="match status" value="1"/>
</dbReference>
<dbReference type="SUPFAM" id="SSF52096">
    <property type="entry name" value="ClpP/crotonase"/>
    <property type="match status" value="1"/>
</dbReference>
<keyword evidence="3" id="KW-0378">Hydrolase</keyword>
<dbReference type="CDD" id="cd06558">
    <property type="entry name" value="crotonase-like"/>
    <property type="match status" value="1"/>
</dbReference>
<accession>A0ABX1FZP5</accession>
<reference evidence="5 6" key="1">
    <citation type="submission" date="2020-04" db="EMBL/GenBank/DDBJ databases">
        <title>Paeniglutamicibacter sp. ANT13_2, a novel actinomycete isolated from sediment in Antarctica.</title>
        <authorList>
            <person name="Sakdapetsiri C."/>
            <person name="Pinyakong O."/>
        </authorList>
    </citation>
    <scope>NUCLEOTIDE SEQUENCE [LARGE SCALE GENOMIC DNA]</scope>
    <source>
        <strain evidence="5 6">ANT13_2</strain>
    </source>
</reference>
<dbReference type="PANTHER" id="PTHR43176:SF3">
    <property type="entry name" value="3-HYDROXYISOBUTYRYL-COA HYDROLASE, MITOCHONDRIAL"/>
    <property type="match status" value="1"/>
</dbReference>
<dbReference type="InterPro" id="IPR032259">
    <property type="entry name" value="HIBYL-CoA-H"/>
</dbReference>
<dbReference type="InterPro" id="IPR029045">
    <property type="entry name" value="ClpP/crotonase-like_dom_sf"/>
</dbReference>
<dbReference type="Pfam" id="PF16113">
    <property type="entry name" value="ECH_2"/>
    <property type="match status" value="1"/>
</dbReference>
<protein>
    <recommendedName>
        <fullName evidence="2">3-hydroxyisobutyryl-CoA hydrolase</fullName>
        <ecNumber evidence="2">3.1.2.4</ecNumber>
    </recommendedName>
</protein>
<dbReference type="Proteomes" id="UP000746595">
    <property type="component" value="Unassembled WGS sequence"/>
</dbReference>
<dbReference type="PANTHER" id="PTHR43176">
    <property type="entry name" value="3-HYDROXYISOBUTYRYL-COA HYDROLASE-RELATED"/>
    <property type="match status" value="1"/>
</dbReference>
<evidence type="ECO:0000259" key="4">
    <source>
        <dbReference type="Pfam" id="PF16113"/>
    </source>
</evidence>
<evidence type="ECO:0000313" key="5">
    <source>
        <dbReference type="EMBL" id="NKG19423.1"/>
    </source>
</evidence>
<dbReference type="EMBL" id="JAAWVT010000001">
    <property type="protein sequence ID" value="NKG19423.1"/>
    <property type="molecule type" value="Genomic_DNA"/>
</dbReference>
<evidence type="ECO:0000256" key="3">
    <source>
        <dbReference type="ARBA" id="ARBA00022801"/>
    </source>
</evidence>
<gene>
    <name evidence="5" type="ORF">HED64_01715</name>
</gene>
<keyword evidence="6" id="KW-1185">Reference proteome</keyword>
<evidence type="ECO:0000256" key="1">
    <source>
        <dbReference type="ARBA" id="ARBA00001709"/>
    </source>
</evidence>
<proteinExistence type="predicted"/>
<comment type="catalytic activity">
    <reaction evidence="1">
        <text>3-hydroxy-2-methylpropanoyl-CoA + H2O = 3-hydroxy-2-methylpropanoate + CoA + H(+)</text>
        <dbReference type="Rhea" id="RHEA:20888"/>
        <dbReference type="ChEBI" id="CHEBI:11805"/>
        <dbReference type="ChEBI" id="CHEBI:15377"/>
        <dbReference type="ChEBI" id="CHEBI:15378"/>
        <dbReference type="ChEBI" id="CHEBI:57287"/>
        <dbReference type="ChEBI" id="CHEBI:57340"/>
        <dbReference type="EC" id="3.1.2.4"/>
    </reaction>
</comment>
<evidence type="ECO:0000313" key="6">
    <source>
        <dbReference type="Proteomes" id="UP000746595"/>
    </source>
</evidence>
<dbReference type="NCBIfam" id="NF004127">
    <property type="entry name" value="PRK05617.1"/>
    <property type="match status" value="1"/>
</dbReference>
<dbReference type="InterPro" id="IPR045004">
    <property type="entry name" value="ECH_dom"/>
</dbReference>
<name>A0ABX1FZP5_9MICC</name>
<evidence type="ECO:0000256" key="2">
    <source>
        <dbReference type="ARBA" id="ARBA00011915"/>
    </source>
</evidence>
<sequence length="328" mass="35503">MLRRPEAINALTLGMLEDLTRIFTDFRSDTKISMVILQGAGARGFCAGGDIKDFHAAVSSGEHQRFLELLRLEFALDEMIANYPKPVITMVHGLCMGGGIGLASHASIRITTPEARFALPEARIGYSPDVGSTLLMARAPGHVGEYLALTGTSFTGADAVELGFADMMVSQDRFEEIFEALPDFDSMPAAEIAAGIEVLFGFFAASPLASQQPWIDAAFCAPTVPEIIQRLSTMRHPAAAEALAAIQANSPTSLHCALGAVRAARTEDHLRSALDRELRVAEYLMYRGDLTEGIRAQVIDKDRSPRWSPLTVDPATEREIAALITVEQ</sequence>
<organism evidence="5 6">
    <name type="scientific">Paeniglutamicibacter terrestris</name>
    <dbReference type="NCBI Taxonomy" id="2723403"/>
    <lineage>
        <taxon>Bacteria</taxon>
        <taxon>Bacillati</taxon>
        <taxon>Actinomycetota</taxon>
        <taxon>Actinomycetes</taxon>
        <taxon>Micrococcales</taxon>
        <taxon>Micrococcaceae</taxon>
        <taxon>Paeniglutamicibacter</taxon>
    </lineage>
</organism>